<proteinExistence type="predicted"/>
<feature type="region of interest" description="Disordered" evidence="1">
    <location>
        <begin position="1"/>
        <end position="24"/>
    </location>
</feature>
<evidence type="ECO:0000313" key="3">
    <source>
        <dbReference type="Proteomes" id="UP001221898"/>
    </source>
</evidence>
<feature type="compositionally biased region" description="Basic and acidic residues" evidence="1">
    <location>
        <begin position="79"/>
        <end position="90"/>
    </location>
</feature>
<feature type="compositionally biased region" description="Low complexity" evidence="1">
    <location>
        <begin position="62"/>
        <end position="71"/>
    </location>
</feature>
<dbReference type="EMBL" id="JAINUG010000137">
    <property type="protein sequence ID" value="KAJ8393381.1"/>
    <property type="molecule type" value="Genomic_DNA"/>
</dbReference>
<dbReference type="AlphaFoldDB" id="A0AAD7S281"/>
<reference evidence="2" key="1">
    <citation type="journal article" date="2023" name="Science">
        <title>Genome structures resolve the early diversification of teleost fishes.</title>
        <authorList>
            <person name="Parey E."/>
            <person name="Louis A."/>
            <person name="Montfort J."/>
            <person name="Bouchez O."/>
            <person name="Roques C."/>
            <person name="Iampietro C."/>
            <person name="Lluch J."/>
            <person name="Castinel A."/>
            <person name="Donnadieu C."/>
            <person name="Desvignes T."/>
            <person name="Floi Bucao C."/>
            <person name="Jouanno E."/>
            <person name="Wen M."/>
            <person name="Mejri S."/>
            <person name="Dirks R."/>
            <person name="Jansen H."/>
            <person name="Henkel C."/>
            <person name="Chen W.J."/>
            <person name="Zahm M."/>
            <person name="Cabau C."/>
            <person name="Klopp C."/>
            <person name="Thompson A.W."/>
            <person name="Robinson-Rechavi M."/>
            <person name="Braasch I."/>
            <person name="Lecointre G."/>
            <person name="Bobe J."/>
            <person name="Postlethwait J.H."/>
            <person name="Berthelot C."/>
            <person name="Roest Crollius H."/>
            <person name="Guiguen Y."/>
        </authorList>
    </citation>
    <scope>NUCLEOTIDE SEQUENCE</scope>
    <source>
        <strain evidence="2">NC1722</strain>
    </source>
</reference>
<keyword evidence="3" id="KW-1185">Reference proteome</keyword>
<feature type="compositionally biased region" description="Polar residues" evidence="1">
    <location>
        <begin position="9"/>
        <end position="21"/>
    </location>
</feature>
<gene>
    <name evidence="2" type="ORF">AAFF_G00061030</name>
</gene>
<sequence length="90" mass="9454">MKAACERTLWSNAPQKSNRLGQNPLLPVTCCYGDTLGVQLVQRTGPIEVSLPAPGGHSRATSPTVVSRPSGGPVPPCGRSHDRDTPTHSP</sequence>
<evidence type="ECO:0000256" key="1">
    <source>
        <dbReference type="SAM" id="MobiDB-lite"/>
    </source>
</evidence>
<protein>
    <submittedName>
        <fullName evidence="2">Uncharacterized protein</fullName>
    </submittedName>
</protein>
<evidence type="ECO:0000313" key="2">
    <source>
        <dbReference type="EMBL" id="KAJ8393381.1"/>
    </source>
</evidence>
<organism evidence="2 3">
    <name type="scientific">Aldrovandia affinis</name>
    <dbReference type="NCBI Taxonomy" id="143900"/>
    <lineage>
        <taxon>Eukaryota</taxon>
        <taxon>Metazoa</taxon>
        <taxon>Chordata</taxon>
        <taxon>Craniata</taxon>
        <taxon>Vertebrata</taxon>
        <taxon>Euteleostomi</taxon>
        <taxon>Actinopterygii</taxon>
        <taxon>Neopterygii</taxon>
        <taxon>Teleostei</taxon>
        <taxon>Notacanthiformes</taxon>
        <taxon>Halosauridae</taxon>
        <taxon>Aldrovandia</taxon>
    </lineage>
</organism>
<name>A0AAD7S281_9TELE</name>
<feature type="region of interest" description="Disordered" evidence="1">
    <location>
        <begin position="49"/>
        <end position="90"/>
    </location>
</feature>
<accession>A0AAD7S281</accession>
<comment type="caution">
    <text evidence="2">The sequence shown here is derived from an EMBL/GenBank/DDBJ whole genome shotgun (WGS) entry which is preliminary data.</text>
</comment>
<dbReference type="Proteomes" id="UP001221898">
    <property type="component" value="Unassembled WGS sequence"/>
</dbReference>